<organism evidence="1">
    <name type="scientific">Amphora coffeiformis</name>
    <dbReference type="NCBI Taxonomy" id="265554"/>
    <lineage>
        <taxon>Eukaryota</taxon>
        <taxon>Sar</taxon>
        <taxon>Stramenopiles</taxon>
        <taxon>Ochrophyta</taxon>
        <taxon>Bacillariophyta</taxon>
        <taxon>Bacillariophyceae</taxon>
        <taxon>Bacillariophycidae</taxon>
        <taxon>Thalassiophysales</taxon>
        <taxon>Catenulaceae</taxon>
        <taxon>Amphora</taxon>
    </lineage>
</organism>
<dbReference type="AlphaFoldDB" id="A0A7S3L9J2"/>
<dbReference type="InterPro" id="IPR032675">
    <property type="entry name" value="LRR_dom_sf"/>
</dbReference>
<evidence type="ECO:0000313" key="1">
    <source>
        <dbReference type="EMBL" id="CAE0414260.1"/>
    </source>
</evidence>
<reference evidence="1" key="1">
    <citation type="submission" date="2021-01" db="EMBL/GenBank/DDBJ databases">
        <authorList>
            <person name="Corre E."/>
            <person name="Pelletier E."/>
            <person name="Niang G."/>
            <person name="Scheremetjew M."/>
            <person name="Finn R."/>
            <person name="Kale V."/>
            <person name="Holt S."/>
            <person name="Cochrane G."/>
            <person name="Meng A."/>
            <person name="Brown T."/>
            <person name="Cohen L."/>
        </authorList>
    </citation>
    <scope>NUCLEOTIDE SEQUENCE</scope>
    <source>
        <strain evidence="1">CCMP127</strain>
    </source>
</reference>
<protein>
    <submittedName>
        <fullName evidence="1">Uncharacterized protein</fullName>
    </submittedName>
</protein>
<dbReference type="EMBL" id="HBIM01014319">
    <property type="protein sequence ID" value="CAE0414260.1"/>
    <property type="molecule type" value="Transcribed_RNA"/>
</dbReference>
<dbReference type="Gene3D" id="3.80.10.10">
    <property type="entry name" value="Ribonuclease Inhibitor"/>
    <property type="match status" value="1"/>
</dbReference>
<sequence>MTFRSMSRVVLQHLHEIRHRLWNQDETLQTVRLWPETQLRISSTYVAMFLEETRIQEALQDCLQACAVSRVVTTLHLGSLPEPDMEAALLTLARVSNNIKGGTPSLRNIHIGPLNASCSISGKVLTKLLQTLAGSPLKVLDCPCRIRVPNRTVMEALAQALSQLPDLKRLRLHIVPRTSIERPTLHVDSLLRVVGDLDFLEITAGYPEHNPYQQPIVQKETLSQLIPRNPSLRILTLANLGLTSSHVQSLFRGPWPAKLQHLGLPFNTRLARQSEWVSSLAKQMENPERTTLQSVQVSSRENSMAVDIWTTLNRLGRDELVKATEGSAAHVHAWQDLMVLVQVESKDELLRLNLLSTLIRQQPTLALQCLSQVVS</sequence>
<name>A0A7S3L9J2_9STRA</name>
<gene>
    <name evidence="1" type="ORF">ACOF00016_LOCUS11503</name>
</gene>
<dbReference type="SUPFAM" id="SSF52047">
    <property type="entry name" value="RNI-like"/>
    <property type="match status" value="1"/>
</dbReference>
<accession>A0A7S3L9J2</accession>
<proteinExistence type="predicted"/>